<organism evidence="2 3">
    <name type="scientific">Fusarium culmorum</name>
    <dbReference type="NCBI Taxonomy" id="5516"/>
    <lineage>
        <taxon>Eukaryota</taxon>
        <taxon>Fungi</taxon>
        <taxon>Dikarya</taxon>
        <taxon>Ascomycota</taxon>
        <taxon>Pezizomycotina</taxon>
        <taxon>Sordariomycetes</taxon>
        <taxon>Hypocreomycetidae</taxon>
        <taxon>Hypocreales</taxon>
        <taxon>Nectriaceae</taxon>
        <taxon>Fusarium</taxon>
    </lineage>
</organism>
<comment type="caution">
    <text evidence="2">The sequence shown here is derived from an EMBL/GenBank/DDBJ whole genome shotgun (WGS) entry which is preliminary data.</text>
</comment>
<feature type="compositionally biased region" description="Polar residues" evidence="1">
    <location>
        <begin position="51"/>
        <end position="69"/>
    </location>
</feature>
<sequence>MFILSPATPTCRITLTGFRTAQGNGAFQHPGPLSSNPPFGVPSFQPLPDRPQNTAGWHSPESASYANSNSWMPSAHQALNNALQASGFGDMQNGMETMSPLPSNGNPVPSIIEPPVAPPNSPIQGAPGVVIPFLPINTGALAP</sequence>
<dbReference type="OrthoDB" id="5098193at2759"/>
<name>A0A2T4GNE0_FUSCU</name>
<dbReference type="OMA" id="WMPSAHQ"/>
<evidence type="ECO:0000313" key="3">
    <source>
        <dbReference type="Proteomes" id="UP000241587"/>
    </source>
</evidence>
<keyword evidence="3" id="KW-1185">Reference proteome</keyword>
<gene>
    <name evidence="2" type="ORF">FCULG_00002662</name>
</gene>
<accession>A0A2T4GNE0</accession>
<protein>
    <submittedName>
        <fullName evidence="2">Uncharacterized protein</fullName>
    </submittedName>
</protein>
<feature type="region of interest" description="Disordered" evidence="1">
    <location>
        <begin position="87"/>
        <end position="108"/>
    </location>
</feature>
<feature type="compositionally biased region" description="Polar residues" evidence="1">
    <location>
        <begin position="94"/>
        <end position="107"/>
    </location>
</feature>
<dbReference type="EMBL" id="PVEM01000012">
    <property type="protein sequence ID" value="PTD05083.1"/>
    <property type="molecule type" value="Genomic_DNA"/>
</dbReference>
<proteinExistence type="predicted"/>
<evidence type="ECO:0000256" key="1">
    <source>
        <dbReference type="SAM" id="MobiDB-lite"/>
    </source>
</evidence>
<evidence type="ECO:0000313" key="2">
    <source>
        <dbReference type="EMBL" id="PTD05083.1"/>
    </source>
</evidence>
<reference evidence="2 3" key="1">
    <citation type="submission" date="2018-02" db="EMBL/GenBank/DDBJ databases">
        <title>Fusarium culmorum secondary metabolites in fungal-bacterial-plant interactions.</title>
        <authorList>
            <person name="Schmidt R."/>
        </authorList>
    </citation>
    <scope>NUCLEOTIDE SEQUENCE [LARGE SCALE GENOMIC DNA]</scope>
    <source>
        <strain evidence="2 3">PV</strain>
    </source>
</reference>
<dbReference type="AlphaFoldDB" id="A0A2T4GNE0"/>
<dbReference type="Proteomes" id="UP000241587">
    <property type="component" value="Unassembled WGS sequence"/>
</dbReference>
<feature type="region of interest" description="Disordered" evidence="1">
    <location>
        <begin position="23"/>
        <end position="69"/>
    </location>
</feature>